<sequence>MNKLLIAICLVLGMATGAYADSITYYLTYKIDGANSAADFVSIPSLGTVTISDNETNNNWVDIKVDLNSGLNIQEFELNFSGNMTLFNNLTITPNSLSKAIDGKKPDGYKGFFDIQVPQNGNLTGEDYVGTLSSTEGNLDASMFDSLDTLGLLHVAVHIGNGSSTLPGNVTSLWAGDGPKPVPEPTTMLLLGFGLVGLAGAGRKFKI</sequence>
<organism evidence="3 4">
    <name type="scientific">Syntrophus gentianae</name>
    <dbReference type="NCBI Taxonomy" id="43775"/>
    <lineage>
        <taxon>Bacteria</taxon>
        <taxon>Pseudomonadati</taxon>
        <taxon>Thermodesulfobacteriota</taxon>
        <taxon>Syntrophia</taxon>
        <taxon>Syntrophales</taxon>
        <taxon>Syntrophaceae</taxon>
        <taxon>Syntrophus</taxon>
    </lineage>
</organism>
<dbReference type="Proteomes" id="UP000198744">
    <property type="component" value="Unassembled WGS sequence"/>
</dbReference>
<gene>
    <name evidence="3" type="ORF">SAMN04489760_13527</name>
</gene>
<protein>
    <submittedName>
        <fullName evidence="3">PEP-CTERM protein-sorting domain-containing protein</fullName>
    </submittedName>
</protein>
<accession>A0A1H8AIF8</accession>
<reference evidence="3 4" key="1">
    <citation type="submission" date="2016-10" db="EMBL/GenBank/DDBJ databases">
        <authorList>
            <person name="de Groot N.N."/>
        </authorList>
    </citation>
    <scope>NUCLEOTIDE SEQUENCE [LARGE SCALE GENOMIC DNA]</scope>
    <source>
        <strain evidence="3 4">DSM 8423</strain>
    </source>
</reference>
<dbReference type="RefSeq" id="WP_093884639.1">
    <property type="nucleotide sequence ID" value="NZ_FOBS01000035.1"/>
</dbReference>
<dbReference type="NCBIfam" id="TIGR02595">
    <property type="entry name" value="PEP_CTERM"/>
    <property type="match status" value="1"/>
</dbReference>
<feature type="domain" description="Ice-binding protein C-terminal" evidence="2">
    <location>
        <begin position="181"/>
        <end position="204"/>
    </location>
</feature>
<feature type="chain" id="PRO_5011645788" evidence="1">
    <location>
        <begin position="21"/>
        <end position="207"/>
    </location>
</feature>
<name>A0A1H8AIF8_9BACT</name>
<proteinExistence type="predicted"/>
<dbReference type="InterPro" id="IPR013424">
    <property type="entry name" value="Ice-binding_C"/>
</dbReference>
<evidence type="ECO:0000259" key="2">
    <source>
        <dbReference type="Pfam" id="PF07589"/>
    </source>
</evidence>
<feature type="signal peptide" evidence="1">
    <location>
        <begin position="1"/>
        <end position="20"/>
    </location>
</feature>
<evidence type="ECO:0000313" key="3">
    <source>
        <dbReference type="EMBL" id="SEM69618.1"/>
    </source>
</evidence>
<dbReference type="Pfam" id="PF07589">
    <property type="entry name" value="PEP-CTERM"/>
    <property type="match status" value="1"/>
</dbReference>
<keyword evidence="1" id="KW-0732">Signal</keyword>
<evidence type="ECO:0000313" key="4">
    <source>
        <dbReference type="Proteomes" id="UP000198744"/>
    </source>
</evidence>
<keyword evidence="4" id="KW-1185">Reference proteome</keyword>
<dbReference type="AlphaFoldDB" id="A0A1H8AIF8"/>
<dbReference type="EMBL" id="FOBS01000035">
    <property type="protein sequence ID" value="SEM69618.1"/>
    <property type="molecule type" value="Genomic_DNA"/>
</dbReference>
<evidence type="ECO:0000256" key="1">
    <source>
        <dbReference type="SAM" id="SignalP"/>
    </source>
</evidence>